<evidence type="ECO:0000313" key="1">
    <source>
        <dbReference type="EMBL" id="KAJ8130483.1"/>
    </source>
</evidence>
<accession>A0ACC2JT85</accession>
<reference evidence="1" key="1">
    <citation type="submission" date="2022-12" db="EMBL/GenBank/DDBJ databases">
        <title>Genome Sequence of Lasiodiplodia mahajangana.</title>
        <authorList>
            <person name="Buettner E."/>
        </authorList>
    </citation>
    <scope>NUCLEOTIDE SEQUENCE</scope>
    <source>
        <strain evidence="1">VT137</strain>
    </source>
</reference>
<dbReference type="Proteomes" id="UP001153332">
    <property type="component" value="Unassembled WGS sequence"/>
</dbReference>
<comment type="caution">
    <text evidence="1">The sequence shown here is derived from an EMBL/GenBank/DDBJ whole genome shotgun (WGS) entry which is preliminary data.</text>
</comment>
<organism evidence="1 2">
    <name type="scientific">Lasiodiplodia mahajangana</name>
    <dbReference type="NCBI Taxonomy" id="1108764"/>
    <lineage>
        <taxon>Eukaryota</taxon>
        <taxon>Fungi</taxon>
        <taxon>Dikarya</taxon>
        <taxon>Ascomycota</taxon>
        <taxon>Pezizomycotina</taxon>
        <taxon>Dothideomycetes</taxon>
        <taxon>Dothideomycetes incertae sedis</taxon>
        <taxon>Botryosphaeriales</taxon>
        <taxon>Botryosphaeriaceae</taxon>
        <taxon>Lasiodiplodia</taxon>
    </lineage>
</organism>
<dbReference type="EMBL" id="JAPUUL010000489">
    <property type="protein sequence ID" value="KAJ8130483.1"/>
    <property type="molecule type" value="Genomic_DNA"/>
</dbReference>
<name>A0ACC2JT85_9PEZI</name>
<keyword evidence="2" id="KW-1185">Reference proteome</keyword>
<gene>
    <name evidence="1" type="ORF">O1611_g3144</name>
</gene>
<protein>
    <submittedName>
        <fullName evidence="1">Uncharacterized protein</fullName>
    </submittedName>
</protein>
<evidence type="ECO:0000313" key="2">
    <source>
        <dbReference type="Proteomes" id="UP001153332"/>
    </source>
</evidence>
<sequence>MNTTSGLTIDPHAYTSGRWLRHDKARRDARYIKFNFEALCQKVIDLCPGAEAITTFEKLEGGFNRVFIFTLDNAKKIVARLPFPVAGPPKLTTASEVATIRYLQAKTRIPIPTILDWHDNAGHVDNSIGNEYIIMEHAAGVPLGLKWRELDGRQQVQCMQSIYETIKELNGLEFPAFGSIYFNNSVDSRCTKLLDKDFCIGPNSNPRYWDCNPPEQRYYDRVKQNRGPWTTIEEFFDGLVGTGISRIPPADPEYERRPTYHGSVDEHLRLLEDARIVLRQIAADSRIKAASSPLLFHPDLHLRNIFVSETDPTVVSSIIDWQAAGIEPAFWYSNDVPDFVRTNEYCEKAFDLLTRVLTPKIWQPRREMDENHFRPIHYSHRTWKDGAAALHDELIETSRHWTELGYEGQCLYPLPSPEELANHKLKYGLFEAAEELRGEMASVLGAQTDGIVSAAKGMFEQRIAGKENAINYSLWQQGGRLSANGIKNTPSTLEQAMPNLSCRSDRIHALYTKSEAQQSHNHGLLRYPEWLGPRQSAFICPLEARPRSRDPLATPHPDSHIVASDPDHISWLWKAVMSSCNHTISSRGKITGTSSATGSVLRQLRQRPASISTPASVTSGSIAQETAAKLTDADFTESVLEPHGITIQIRGLNRDLRKHFDFLELPSDPESRLQIYKQFAHGVWLEPTVDRVNYIRREFKAMQVYSSNQAEYSASALRDIFLDAPRYPWFPEEQGEKGWLPVRLLQLAHKPPQGGWHIPPLIFPSQKRYEWDIRPDCAYYVSLQAFESNFRPSVSQHVFVVQHRAFCPYLTIEFKKDEFSLDTARYQVAVASAIALYNRYCLKARTLQATQNEWTEKDKDQMRHYGITFTAANWNLWCTVPKTFPDWTGCTMSTIYSGS</sequence>
<proteinExistence type="predicted"/>